<dbReference type="AlphaFoldDB" id="A0A4R1R0P8"/>
<sequence length="786" mass="91179">MFRVAIIINENEVAHSAFADSLAVLEKPVTLGDNKKEYYSFVVFDKYNIKRLFKVEDELFLLTFDSLFIATNATNSLDLYNILLRNKSITETFINSGKGVFVSSQKKLSIKSGNIFKSIGFLPDKYDIYIYDRTEKSSAEGVATIACEDPILSYPTKITNQLIEYHCIHNSFMVHKYRSHIVPVDGSQYITLLADEILQNEIPPELIDAPEKHRKLLLRSGNLSERVVVTTMALDWASHDELIENILVYITEGITQFAFVRKSNGKTNNIMSSYILRAKTVKIPFRVYEDINDKMLLELPHNIFVFSPDYEVQEVSNFWHKSVESENALTVYHLVETMQGLVCHHYSNATSINTMVDEVANWLARKFFPELWGRSIWTFNYTLLMMNELNIDYIQYLPYIYEELSKHFTKNNVLINSYDCVVNATCMMLEILYFIFLPNKESEQEIYKQYPIQHVYDAVKDWIYNLLFGADISNQDKVYILRTLYVIGCVDNDANKSEINKMALLVISAYRSANYNYCSNVLLCQIIWLTTQLKKSNYLPENSSQEIIKEIIDVLLLKQNTDGSWRNTSETGEVVLWLFQIITLDDKALGHQIEIVNESILNAIEFIFIKYNKIEYNWENDINATVKSIYALGLYDKINNFSANDFFNYVNIKSNQILNQINIINNTDALQCSLEEIQKREQIIRENLQEKNKLINILNSTMARKKVYKLLFFSSFVTLLILGFMMILVGIGLTDHPEVIKELFSNWRSEFIFGFIGVVLGLIFMGIYGYVKDKIFRNEKNDVKEA</sequence>
<comment type="caution">
    <text evidence="2">The sequence shown here is derived from an EMBL/GenBank/DDBJ whole genome shotgun (WGS) entry which is preliminary data.</text>
</comment>
<feature type="transmembrane region" description="Helical" evidence="1">
    <location>
        <begin position="751"/>
        <end position="771"/>
    </location>
</feature>
<keyword evidence="1" id="KW-0812">Transmembrane</keyword>
<dbReference type="RefSeq" id="WP_031390455.1">
    <property type="nucleotide sequence ID" value="NZ_JPNB01000001.1"/>
</dbReference>
<organism evidence="2 3">
    <name type="scientific">Kineothrix alysoides</name>
    <dbReference type="NCBI Taxonomy" id="1469948"/>
    <lineage>
        <taxon>Bacteria</taxon>
        <taxon>Bacillati</taxon>
        <taxon>Bacillota</taxon>
        <taxon>Clostridia</taxon>
        <taxon>Lachnospirales</taxon>
        <taxon>Lachnospiraceae</taxon>
        <taxon>Kineothrix</taxon>
    </lineage>
</organism>
<accession>A0A4R1R0P8</accession>
<protein>
    <submittedName>
        <fullName evidence="2">Uncharacterized protein</fullName>
    </submittedName>
</protein>
<dbReference type="OrthoDB" id="9553652at2"/>
<evidence type="ECO:0000313" key="3">
    <source>
        <dbReference type="Proteomes" id="UP000295718"/>
    </source>
</evidence>
<gene>
    <name evidence="2" type="ORF">EDD76_10544</name>
</gene>
<name>A0A4R1R0P8_9FIRM</name>
<dbReference type="EMBL" id="SLUO01000005">
    <property type="protein sequence ID" value="TCL58874.1"/>
    <property type="molecule type" value="Genomic_DNA"/>
</dbReference>
<feature type="transmembrane region" description="Helical" evidence="1">
    <location>
        <begin position="421"/>
        <end position="438"/>
    </location>
</feature>
<keyword evidence="1" id="KW-0472">Membrane</keyword>
<evidence type="ECO:0000256" key="1">
    <source>
        <dbReference type="SAM" id="Phobius"/>
    </source>
</evidence>
<reference evidence="2 3" key="1">
    <citation type="submission" date="2019-03" db="EMBL/GenBank/DDBJ databases">
        <title>Genomic Encyclopedia of Type Strains, Phase IV (KMG-IV): sequencing the most valuable type-strain genomes for metagenomic binning, comparative biology and taxonomic classification.</title>
        <authorList>
            <person name="Goeker M."/>
        </authorList>
    </citation>
    <scope>NUCLEOTIDE SEQUENCE [LARGE SCALE GENOMIC DNA]</scope>
    <source>
        <strain evidence="2 3">DSM 100556</strain>
    </source>
</reference>
<dbReference type="Proteomes" id="UP000295718">
    <property type="component" value="Unassembled WGS sequence"/>
</dbReference>
<keyword evidence="1" id="KW-1133">Transmembrane helix</keyword>
<dbReference type="STRING" id="1469948.GCA_000732725_01750"/>
<keyword evidence="3" id="KW-1185">Reference proteome</keyword>
<proteinExistence type="predicted"/>
<feature type="transmembrane region" description="Helical" evidence="1">
    <location>
        <begin position="710"/>
        <end position="731"/>
    </location>
</feature>
<evidence type="ECO:0000313" key="2">
    <source>
        <dbReference type="EMBL" id="TCL58874.1"/>
    </source>
</evidence>